<evidence type="ECO:0000313" key="4">
    <source>
        <dbReference type="Proteomes" id="UP001589865"/>
    </source>
</evidence>
<dbReference type="PANTHER" id="PTHR43019">
    <property type="entry name" value="SERINE ENDOPROTEASE DEGS"/>
    <property type="match status" value="1"/>
</dbReference>
<feature type="compositionally biased region" description="Low complexity" evidence="1">
    <location>
        <begin position="15"/>
        <end position="24"/>
    </location>
</feature>
<sequence length="382" mass="39401">MRPALFPVPTPEAASPVRSPRSRRGTAPLLLGAALLLAGTGVAPAQTTPAQPPAAANRDGAAAANVFRIRNNTGSAASGFFAVRTGRTDWGSNLLTEGPLADDGTFVLRTRPETGCRFDLRLLLADGRESIRRDQEICGRPTIAFTTVTAPAAGPAPGAAAAPTPPSAQPNPRAQASSGTGFAVAPGRFLTNFHVIGQCNRVLVRAPDGRSFAATPDKSDPKLDLGLVDVAGLTLPPLAFRTNPVRRGDTVVTYGFPLTGLLSQDPKLTTGVVNGLAGLRNDPDEFQISAPVQPGNSGGPLLDGQGNVVGVVVSKLNAEAVSRRTGDIAQNVNFAVKGERAGAFLEAAGIKPMQATSSGPDRPAADVGEVANRSTVFIRCER</sequence>
<evidence type="ECO:0000256" key="1">
    <source>
        <dbReference type="SAM" id="MobiDB-lite"/>
    </source>
</evidence>
<dbReference type="InterPro" id="IPR043504">
    <property type="entry name" value="Peptidase_S1_PA_chymotrypsin"/>
</dbReference>
<gene>
    <name evidence="3" type="ORF">ACFFGY_18865</name>
</gene>
<feature type="chain" id="PRO_5045297182" evidence="2">
    <location>
        <begin position="46"/>
        <end position="382"/>
    </location>
</feature>
<comment type="caution">
    <text evidence="3">The sequence shown here is derived from an EMBL/GenBank/DDBJ whole genome shotgun (WGS) entry which is preliminary data.</text>
</comment>
<dbReference type="Pfam" id="PF13365">
    <property type="entry name" value="Trypsin_2"/>
    <property type="match status" value="1"/>
</dbReference>
<feature type="signal peptide" evidence="2">
    <location>
        <begin position="1"/>
        <end position="45"/>
    </location>
</feature>
<dbReference type="Proteomes" id="UP001589865">
    <property type="component" value="Unassembled WGS sequence"/>
</dbReference>
<name>A0ABV6JX65_9PROT</name>
<dbReference type="InterPro" id="IPR001940">
    <property type="entry name" value="Peptidase_S1C"/>
</dbReference>
<dbReference type="SUPFAM" id="SSF50494">
    <property type="entry name" value="Trypsin-like serine proteases"/>
    <property type="match status" value="1"/>
</dbReference>
<keyword evidence="2" id="KW-0732">Signal</keyword>
<keyword evidence="4" id="KW-1185">Reference proteome</keyword>
<reference evidence="3 4" key="1">
    <citation type="submission" date="2024-09" db="EMBL/GenBank/DDBJ databases">
        <authorList>
            <person name="Sun Q."/>
            <person name="Mori K."/>
        </authorList>
    </citation>
    <scope>NUCLEOTIDE SEQUENCE [LARGE SCALE GENOMIC DNA]</scope>
    <source>
        <strain evidence="3 4">TBRC 5777</strain>
    </source>
</reference>
<accession>A0ABV6JX65</accession>
<feature type="region of interest" description="Disordered" evidence="1">
    <location>
        <begin position="1"/>
        <end position="24"/>
    </location>
</feature>
<protein>
    <submittedName>
        <fullName evidence="3">Trypsin-like peptidase domain-containing protein</fullName>
    </submittedName>
</protein>
<feature type="region of interest" description="Disordered" evidence="1">
    <location>
        <begin position="154"/>
        <end position="180"/>
    </location>
</feature>
<feature type="compositionally biased region" description="Pro residues" evidence="1">
    <location>
        <begin position="1"/>
        <end position="10"/>
    </location>
</feature>
<dbReference type="Gene3D" id="2.40.10.10">
    <property type="entry name" value="Trypsin-like serine proteases"/>
    <property type="match status" value="2"/>
</dbReference>
<dbReference type="PANTHER" id="PTHR43019:SF23">
    <property type="entry name" value="PROTEASE DO-LIKE 5, CHLOROPLASTIC"/>
    <property type="match status" value="1"/>
</dbReference>
<evidence type="ECO:0000256" key="2">
    <source>
        <dbReference type="SAM" id="SignalP"/>
    </source>
</evidence>
<dbReference type="PRINTS" id="PR00834">
    <property type="entry name" value="PROTEASES2C"/>
</dbReference>
<proteinExistence type="predicted"/>
<dbReference type="InterPro" id="IPR009003">
    <property type="entry name" value="Peptidase_S1_PA"/>
</dbReference>
<organism evidence="3 4">
    <name type="scientific">Roseomonas elaeocarpi</name>
    <dbReference type="NCBI Taxonomy" id="907779"/>
    <lineage>
        <taxon>Bacteria</taxon>
        <taxon>Pseudomonadati</taxon>
        <taxon>Pseudomonadota</taxon>
        <taxon>Alphaproteobacteria</taxon>
        <taxon>Acetobacterales</taxon>
        <taxon>Roseomonadaceae</taxon>
        <taxon>Roseomonas</taxon>
    </lineage>
</organism>
<dbReference type="RefSeq" id="WP_377046071.1">
    <property type="nucleotide sequence ID" value="NZ_JBHLUN010000014.1"/>
</dbReference>
<evidence type="ECO:0000313" key="3">
    <source>
        <dbReference type="EMBL" id="MFC0410321.1"/>
    </source>
</evidence>
<dbReference type="EMBL" id="JBHLUN010000014">
    <property type="protein sequence ID" value="MFC0410321.1"/>
    <property type="molecule type" value="Genomic_DNA"/>
</dbReference>